<dbReference type="NCBIfam" id="TIGR02203">
    <property type="entry name" value="MsbA_lipidA"/>
    <property type="match status" value="1"/>
</dbReference>
<dbReference type="InterPro" id="IPR017871">
    <property type="entry name" value="ABC_transporter-like_CS"/>
</dbReference>
<keyword evidence="7 15" id="KW-0067">ATP-binding</keyword>
<evidence type="ECO:0000256" key="6">
    <source>
        <dbReference type="ARBA" id="ARBA00022741"/>
    </source>
</evidence>
<organism evidence="15 16">
    <name type="scientific">Neisseria meningitidis serogroup C / serotype 2a (strain ATCC 700532 / DSM 15464 / FAM18)</name>
    <dbReference type="NCBI Taxonomy" id="272831"/>
    <lineage>
        <taxon>Bacteria</taxon>
        <taxon>Pseudomonadati</taxon>
        <taxon>Pseudomonadota</taxon>
        <taxon>Betaproteobacteria</taxon>
        <taxon>Neisseriales</taxon>
        <taxon>Neisseriaceae</taxon>
        <taxon>Neisseria</taxon>
    </lineage>
</organism>
<accession>A1KRY6</accession>
<dbReference type="GO" id="GO:0015421">
    <property type="term" value="F:ABC-type oligopeptide transporter activity"/>
    <property type="evidence" value="ECO:0007669"/>
    <property type="project" value="TreeGrafter"/>
</dbReference>
<dbReference type="AlphaFoldDB" id="A1KRY6"/>
<dbReference type="Gene3D" id="3.40.50.300">
    <property type="entry name" value="P-loop containing nucleotide triphosphate hydrolases"/>
    <property type="match status" value="1"/>
</dbReference>
<feature type="transmembrane region" description="Helical" evidence="12">
    <location>
        <begin position="265"/>
        <end position="283"/>
    </location>
</feature>
<evidence type="ECO:0000256" key="11">
    <source>
        <dbReference type="ARBA" id="ARBA00023136"/>
    </source>
</evidence>
<feature type="domain" description="ABC transmembrane type-1" evidence="14">
    <location>
        <begin position="97"/>
        <end position="408"/>
    </location>
</feature>
<protein>
    <submittedName>
        <fullName evidence="15">ABC transporter ATP-binding protein</fullName>
    </submittedName>
</protein>
<dbReference type="PROSITE" id="PS00211">
    <property type="entry name" value="ABC_TRANSPORTER_1"/>
    <property type="match status" value="1"/>
</dbReference>
<dbReference type="InterPro" id="IPR011527">
    <property type="entry name" value="ABC1_TM_dom"/>
</dbReference>
<dbReference type="PANTHER" id="PTHR43394">
    <property type="entry name" value="ATP-DEPENDENT PERMEASE MDL1, MITOCHONDRIAL"/>
    <property type="match status" value="1"/>
</dbReference>
<dbReference type="InterPro" id="IPR003439">
    <property type="entry name" value="ABC_transporter-like_ATP-bd"/>
</dbReference>
<evidence type="ECO:0000256" key="10">
    <source>
        <dbReference type="ARBA" id="ARBA00023055"/>
    </source>
</evidence>
<evidence type="ECO:0000256" key="3">
    <source>
        <dbReference type="ARBA" id="ARBA00022475"/>
    </source>
</evidence>
<dbReference type="CDD" id="cd03251">
    <property type="entry name" value="ABCC_MsbA"/>
    <property type="match status" value="1"/>
</dbReference>
<dbReference type="Gene3D" id="1.20.1560.10">
    <property type="entry name" value="ABC transporter type 1, transmembrane domain"/>
    <property type="match status" value="1"/>
</dbReference>
<dbReference type="Proteomes" id="UP000002286">
    <property type="component" value="Chromosome"/>
</dbReference>
<evidence type="ECO:0000256" key="2">
    <source>
        <dbReference type="ARBA" id="ARBA00022448"/>
    </source>
</evidence>
<keyword evidence="11 12" id="KW-0472">Membrane</keyword>
<dbReference type="CDD" id="cd18552">
    <property type="entry name" value="ABC_6TM_MsbA_like"/>
    <property type="match status" value="1"/>
</dbReference>
<dbReference type="GO" id="GO:0034040">
    <property type="term" value="F:ATPase-coupled lipid transmembrane transporter activity"/>
    <property type="evidence" value="ECO:0007669"/>
    <property type="project" value="InterPro"/>
</dbReference>
<evidence type="ECO:0000313" key="16">
    <source>
        <dbReference type="Proteomes" id="UP000002286"/>
    </source>
</evidence>
<evidence type="ECO:0000259" key="14">
    <source>
        <dbReference type="PROSITE" id="PS50929"/>
    </source>
</evidence>
<feature type="transmembrane region" description="Helical" evidence="12">
    <location>
        <begin position="162"/>
        <end position="179"/>
    </location>
</feature>
<dbReference type="FunFam" id="3.40.50.300:FF:001001">
    <property type="entry name" value="Multidrug ABC transporter ATP-binding protein"/>
    <property type="match status" value="1"/>
</dbReference>
<name>A1KRY6_NEIMF</name>
<keyword evidence="9 12" id="KW-1133">Transmembrane helix</keyword>
<evidence type="ECO:0000256" key="4">
    <source>
        <dbReference type="ARBA" id="ARBA00022519"/>
    </source>
</evidence>
<dbReference type="GO" id="GO:0005524">
    <property type="term" value="F:ATP binding"/>
    <property type="evidence" value="ECO:0007669"/>
    <property type="project" value="UniProtKB-KW"/>
</dbReference>
<keyword evidence="6" id="KW-0547">Nucleotide-binding</keyword>
<keyword evidence="5 12" id="KW-0812">Transmembrane</keyword>
<dbReference type="Pfam" id="PF00005">
    <property type="entry name" value="ABC_tran"/>
    <property type="match status" value="1"/>
</dbReference>
<dbReference type="InterPro" id="IPR039421">
    <property type="entry name" value="Type_1_exporter"/>
</dbReference>
<keyword evidence="8" id="KW-1278">Translocase</keyword>
<dbReference type="SUPFAM" id="SSF52540">
    <property type="entry name" value="P-loop containing nucleoside triphosphate hydrolases"/>
    <property type="match status" value="1"/>
</dbReference>
<keyword evidence="10" id="KW-0445">Lipid transport</keyword>
<evidence type="ECO:0000256" key="1">
    <source>
        <dbReference type="ARBA" id="ARBA00004651"/>
    </source>
</evidence>
<evidence type="ECO:0000256" key="7">
    <source>
        <dbReference type="ARBA" id="ARBA00022840"/>
    </source>
</evidence>
<dbReference type="Pfam" id="PF00664">
    <property type="entry name" value="ABC_membrane"/>
    <property type="match status" value="1"/>
</dbReference>
<dbReference type="GO" id="GO:0016887">
    <property type="term" value="F:ATP hydrolysis activity"/>
    <property type="evidence" value="ECO:0007669"/>
    <property type="project" value="InterPro"/>
</dbReference>
<proteinExistence type="predicted"/>
<sequence>MQRTDRCRTGCRLYRSALTSFCKKQPALFRLLFMSERRQPHIYAIIHPDQTTDSGCRCSSRPTDMIEKLTFGLFKKEDARSFMRLMAYVRPYKIRIVAALIAIFGVAATESYLAAFIAPLINHGFSAPAAPPELSAAAGIISTLQNWREQFTYMVWGTENKIWTVPLFLIILVVIRGICRFTSTYLMTWVSVMTISKIRKDMFAKMLTLSSRYHQETPSGTVLMNMLNLTEQSVSNASDIFTVLTRDTMIVTGLTIVLLYLNWQLSLIVVLMFPLLSLLSRYYRDRLKHVISDSQKSIGTMNNVIAETHQGHRVVKLFNGQAQAANRFDAINRTIVRLSKKITQATAAHSPFSELIASIALAVVIFIALWQSQNGYTTIGEFMAFIVAMLQMYAPIKSLANISIPMQTMFLAADGVCAFLDTPPEQDKGTLAPQRVEGRISFRNVDVEYRSDGIKALDGFNLDIRQGERVALVGRSGSGKSTVVNLLPRFVEPSAGNICIDGIDIADIKLDCLRAQFALVSQDVFLFDDTLFENVRYSRPDAGEAEVLSALQAANLQSLIDASPLGLHQPIGSNGSNLSGGQRQRVAIARAILKDAPILLLDEATSALDNESERLVQQALERLMENRTGIIVAHRLTTIEGADRIIVMDDGKIIEQGTHEQLMSQNGYYTMLRNISNKDAAVRTA</sequence>
<dbReference type="PROSITE" id="PS50929">
    <property type="entry name" value="ABC_TM1F"/>
    <property type="match status" value="1"/>
</dbReference>
<evidence type="ECO:0000256" key="12">
    <source>
        <dbReference type="SAM" id="Phobius"/>
    </source>
</evidence>
<comment type="subcellular location">
    <subcellularLocation>
        <location evidence="1">Cell membrane</location>
        <topology evidence="1">Multi-pass membrane protein</topology>
    </subcellularLocation>
</comment>
<evidence type="ECO:0000313" key="15">
    <source>
        <dbReference type="EMBL" id="CAM09615.1"/>
    </source>
</evidence>
<reference evidence="15 16" key="1">
    <citation type="journal article" date="2007" name="PLoS Genet.">
        <title>Meningococcal genetic variation mechanisms viewed through comparative analysis of serogroup C strain FAM18.</title>
        <authorList>
            <person name="Bentley S.D."/>
            <person name="Vernikos G.S."/>
            <person name="Snyder L.A.S."/>
            <person name="Churcher C."/>
            <person name="Arrowsmith C."/>
            <person name="Chillingworth T."/>
            <person name="Cronin A."/>
            <person name="Davis P.H."/>
            <person name="Holroyd N.E."/>
            <person name="Jagels K."/>
            <person name="Maddison M."/>
            <person name="Moule S."/>
            <person name="Rabbinowitsch E."/>
            <person name="Sharp S."/>
            <person name="Unwin L."/>
            <person name="Whitehead S."/>
            <person name="Quail M.A."/>
            <person name="Achtman M."/>
            <person name="Barrell B."/>
            <person name="Saunders N.J."/>
            <person name="Parkhill J."/>
        </authorList>
    </citation>
    <scope>NUCLEOTIDE SEQUENCE [LARGE SCALE GENOMIC DNA]</scope>
    <source>
        <strain evidence="16">ATCC 700532 / DSM 15464 / FAM18</strain>
    </source>
</reference>
<dbReference type="InterPro" id="IPR003593">
    <property type="entry name" value="AAA+_ATPase"/>
</dbReference>
<dbReference type="InterPro" id="IPR011917">
    <property type="entry name" value="ABC_transpr_lipidA"/>
</dbReference>
<evidence type="ECO:0000256" key="5">
    <source>
        <dbReference type="ARBA" id="ARBA00022692"/>
    </source>
</evidence>
<dbReference type="InterPro" id="IPR036640">
    <property type="entry name" value="ABC1_TM_sf"/>
</dbReference>
<dbReference type="SUPFAM" id="SSF90123">
    <property type="entry name" value="ABC transporter transmembrane region"/>
    <property type="match status" value="1"/>
</dbReference>
<evidence type="ECO:0000259" key="13">
    <source>
        <dbReference type="PROSITE" id="PS50893"/>
    </source>
</evidence>
<dbReference type="EMBL" id="AM421808">
    <property type="protein sequence ID" value="CAM09615.1"/>
    <property type="molecule type" value="Genomic_DNA"/>
</dbReference>
<feature type="transmembrane region" description="Helical" evidence="12">
    <location>
        <begin position="96"/>
        <end position="121"/>
    </location>
</feature>
<dbReference type="HOGENOM" id="CLU_000604_84_3_4"/>
<evidence type="ECO:0000256" key="8">
    <source>
        <dbReference type="ARBA" id="ARBA00022967"/>
    </source>
</evidence>
<dbReference type="PANTHER" id="PTHR43394:SF1">
    <property type="entry name" value="ATP-BINDING CASSETTE SUB-FAMILY B MEMBER 10, MITOCHONDRIAL"/>
    <property type="match status" value="1"/>
</dbReference>
<keyword evidence="3" id="KW-1003">Cell membrane</keyword>
<dbReference type="PROSITE" id="PS50893">
    <property type="entry name" value="ABC_TRANSPORTER_2"/>
    <property type="match status" value="1"/>
</dbReference>
<keyword evidence="4" id="KW-0997">Cell inner membrane</keyword>
<gene>
    <name evidence="15" type="ordered locus">NMC0304</name>
</gene>
<dbReference type="GO" id="GO:0005886">
    <property type="term" value="C:plasma membrane"/>
    <property type="evidence" value="ECO:0007669"/>
    <property type="project" value="UniProtKB-SubCell"/>
</dbReference>
<feature type="transmembrane region" description="Helical" evidence="12">
    <location>
        <begin position="347"/>
        <end position="370"/>
    </location>
</feature>
<evidence type="ECO:0000256" key="9">
    <source>
        <dbReference type="ARBA" id="ARBA00022989"/>
    </source>
</evidence>
<dbReference type="SMART" id="SM00382">
    <property type="entry name" value="AAA"/>
    <property type="match status" value="1"/>
</dbReference>
<keyword evidence="2" id="KW-0813">Transport</keyword>
<feature type="domain" description="ABC transporter" evidence="13">
    <location>
        <begin position="442"/>
        <end position="675"/>
    </location>
</feature>
<dbReference type="KEGG" id="nmc:NMC0304"/>
<dbReference type="InterPro" id="IPR027417">
    <property type="entry name" value="P-loop_NTPase"/>
</dbReference>
<feature type="transmembrane region" description="Helical" evidence="12">
    <location>
        <begin position="376"/>
        <end position="396"/>
    </location>
</feature>